<keyword evidence="2" id="KW-1185">Reference proteome</keyword>
<organism evidence="1 2">
    <name type="scientific">Microvirga lotononidis</name>
    <dbReference type="NCBI Taxonomy" id="864069"/>
    <lineage>
        <taxon>Bacteria</taxon>
        <taxon>Pseudomonadati</taxon>
        <taxon>Pseudomonadota</taxon>
        <taxon>Alphaproteobacteria</taxon>
        <taxon>Hyphomicrobiales</taxon>
        <taxon>Methylobacteriaceae</taxon>
        <taxon>Microvirga</taxon>
    </lineage>
</organism>
<dbReference type="AlphaFoldDB" id="I4YZW0"/>
<dbReference type="EMBL" id="JH660641">
    <property type="protein sequence ID" value="EIM29502.1"/>
    <property type="molecule type" value="Genomic_DNA"/>
</dbReference>
<proteinExistence type="predicted"/>
<gene>
    <name evidence="1" type="ORF">MicloDRAFT_00019810</name>
</gene>
<sequence>MNRSVAGDLLETQVPQRHIVSCVGAVRSSFEGEPGVPDAAHNKSLSIPVIRLASSSSEGIVGRSQKDTVP</sequence>
<dbReference type="STRING" id="864069.MicloDRAFT_00019810"/>
<accession>I4YZW0</accession>
<dbReference type="HOGENOM" id="CLU_2753367_0_0_5"/>
<dbReference type="Proteomes" id="UP000003947">
    <property type="component" value="Unassembled WGS sequence"/>
</dbReference>
<protein>
    <submittedName>
        <fullName evidence="1">Uncharacterized protein</fullName>
    </submittedName>
</protein>
<evidence type="ECO:0000313" key="1">
    <source>
        <dbReference type="EMBL" id="EIM29502.1"/>
    </source>
</evidence>
<name>I4YZW0_9HYPH</name>
<evidence type="ECO:0000313" key="2">
    <source>
        <dbReference type="Proteomes" id="UP000003947"/>
    </source>
</evidence>
<dbReference type="PATRIC" id="fig|864069.3.peg.2171"/>
<reference evidence="1 2" key="1">
    <citation type="submission" date="2012-02" db="EMBL/GenBank/DDBJ databases">
        <title>Improved High-Quality Draft sequence of Microvirga sp. WSM3557.</title>
        <authorList>
            <consortium name="US DOE Joint Genome Institute"/>
            <person name="Lucas S."/>
            <person name="Han J."/>
            <person name="Lapidus A."/>
            <person name="Cheng J.-F."/>
            <person name="Goodwin L."/>
            <person name="Pitluck S."/>
            <person name="Peters L."/>
            <person name="Zhang X."/>
            <person name="Detter J.C."/>
            <person name="Han C."/>
            <person name="Tapia R."/>
            <person name="Land M."/>
            <person name="Hauser L."/>
            <person name="Kyrpides N."/>
            <person name="Ivanova N."/>
            <person name="Pagani I."/>
            <person name="Brau L."/>
            <person name="Yates R."/>
            <person name="O'Hara G."/>
            <person name="Rui T."/>
            <person name="Howieson J."/>
            <person name="Reeve W."/>
            <person name="Woyke T."/>
        </authorList>
    </citation>
    <scope>NUCLEOTIDE SEQUENCE [LARGE SCALE GENOMIC DNA]</scope>
    <source>
        <strain evidence="1 2">WSM3557</strain>
    </source>
</reference>